<sequence length="93" mass="10121">MATVQLAPVLRAAVGGAKYVKAQGSTVAEVLADLYQRYPSLKEQIQPEEELSRFLNIYVNDQDVRYLQGLQTAVNPDDTVILLPAMAGGGQED</sequence>
<dbReference type="InterPro" id="IPR003749">
    <property type="entry name" value="ThiS/MoaD-like"/>
</dbReference>
<dbReference type="PANTHER" id="PTHR38031:SF1">
    <property type="entry name" value="SULFUR CARRIER PROTEIN CYSO"/>
    <property type="match status" value="1"/>
</dbReference>
<name>A0A455T5A6_9CHLR</name>
<dbReference type="AlphaFoldDB" id="A0A455T5A6"/>
<dbReference type="PANTHER" id="PTHR38031">
    <property type="entry name" value="SULFUR CARRIER PROTEIN SLR0821-RELATED"/>
    <property type="match status" value="1"/>
</dbReference>
<protein>
    <submittedName>
        <fullName evidence="1">Molybdopterin synthase sulfur carrier subunit</fullName>
    </submittedName>
</protein>
<evidence type="ECO:0000313" key="1">
    <source>
        <dbReference type="EMBL" id="BBH95258.1"/>
    </source>
</evidence>
<dbReference type="Gene3D" id="3.10.20.30">
    <property type="match status" value="1"/>
</dbReference>
<dbReference type="EMBL" id="AP019377">
    <property type="protein sequence ID" value="BBH95258.1"/>
    <property type="molecule type" value="Genomic_DNA"/>
</dbReference>
<dbReference type="InterPro" id="IPR052045">
    <property type="entry name" value="Sulfur_Carrier/Prot_Modifier"/>
</dbReference>
<dbReference type="Pfam" id="PF02597">
    <property type="entry name" value="ThiS"/>
    <property type="match status" value="1"/>
</dbReference>
<organism evidence="1">
    <name type="scientific">Thermogemmatispora argillosa</name>
    <dbReference type="NCBI Taxonomy" id="2045280"/>
    <lineage>
        <taxon>Bacteria</taxon>
        <taxon>Bacillati</taxon>
        <taxon>Chloroflexota</taxon>
        <taxon>Ktedonobacteria</taxon>
        <taxon>Thermogemmatisporales</taxon>
        <taxon>Thermogemmatisporaceae</taxon>
        <taxon>Thermogemmatispora</taxon>
    </lineage>
</organism>
<reference evidence="1" key="1">
    <citation type="submission" date="2018-12" db="EMBL/GenBank/DDBJ databases">
        <title>Novel natural products biosynthetic potential of the class Ktedonobacteria.</title>
        <authorList>
            <person name="Zheng Y."/>
            <person name="Saitou A."/>
            <person name="Wang C.M."/>
            <person name="Toyoda A."/>
            <person name="Minakuchi Y."/>
            <person name="Sekiguchi Y."/>
            <person name="Ueda K."/>
            <person name="Takano H."/>
            <person name="Sakai Y."/>
            <person name="Yokota A."/>
            <person name="Yabe S."/>
        </authorList>
    </citation>
    <scope>NUCLEOTIDE SEQUENCE</scope>
    <source>
        <strain evidence="1">A3-2</strain>
    </source>
</reference>
<dbReference type="SUPFAM" id="SSF54285">
    <property type="entry name" value="MoaD/ThiS"/>
    <property type="match status" value="1"/>
</dbReference>
<gene>
    <name evidence="1" type="ORF">KTA_34570</name>
</gene>
<proteinExistence type="predicted"/>
<dbReference type="InterPro" id="IPR016155">
    <property type="entry name" value="Mopterin_synth/thiamin_S_b"/>
</dbReference>
<dbReference type="InterPro" id="IPR012675">
    <property type="entry name" value="Beta-grasp_dom_sf"/>
</dbReference>
<accession>A0A455T5A6</accession>